<evidence type="ECO:0000256" key="3">
    <source>
        <dbReference type="ARBA" id="ARBA00022989"/>
    </source>
</evidence>
<evidence type="ECO:0000313" key="8">
    <source>
        <dbReference type="EMBL" id="CAK9310627.1"/>
    </source>
</evidence>
<keyword evidence="4 6" id="KW-0472">Membrane</keyword>
<feature type="compositionally biased region" description="Polar residues" evidence="5">
    <location>
        <begin position="31"/>
        <end position="40"/>
    </location>
</feature>
<dbReference type="SUPFAM" id="SSF117070">
    <property type="entry name" value="LEA14-like"/>
    <property type="match status" value="1"/>
</dbReference>
<keyword evidence="2 6" id="KW-0812">Transmembrane</keyword>
<gene>
    <name evidence="8" type="ORF">CITCOLO1_LOCUS2259</name>
</gene>
<dbReference type="Proteomes" id="UP001642487">
    <property type="component" value="Chromosome 1"/>
</dbReference>
<evidence type="ECO:0000256" key="5">
    <source>
        <dbReference type="SAM" id="MobiDB-lite"/>
    </source>
</evidence>
<evidence type="ECO:0000313" key="9">
    <source>
        <dbReference type="Proteomes" id="UP001642487"/>
    </source>
</evidence>
<feature type="region of interest" description="Disordered" evidence="5">
    <location>
        <begin position="1"/>
        <end position="55"/>
    </location>
</feature>
<proteinExistence type="predicted"/>
<reference evidence="8 9" key="1">
    <citation type="submission" date="2024-03" db="EMBL/GenBank/DDBJ databases">
        <authorList>
            <person name="Gkanogiannis A."/>
            <person name="Becerra Lopez-Lavalle L."/>
        </authorList>
    </citation>
    <scope>NUCLEOTIDE SEQUENCE [LARGE SCALE GENOMIC DNA]</scope>
</reference>
<evidence type="ECO:0000256" key="2">
    <source>
        <dbReference type="ARBA" id="ARBA00022692"/>
    </source>
</evidence>
<comment type="subcellular location">
    <subcellularLocation>
        <location evidence="1">Membrane</location>
        <topology evidence="1">Single-pass membrane protein</topology>
    </subcellularLocation>
</comment>
<accession>A0ABP0XVR0</accession>
<evidence type="ECO:0000256" key="6">
    <source>
        <dbReference type="SAM" id="Phobius"/>
    </source>
</evidence>
<feature type="transmembrane region" description="Helical" evidence="6">
    <location>
        <begin position="62"/>
        <end position="88"/>
    </location>
</feature>
<dbReference type="Gene3D" id="2.60.40.1820">
    <property type="match status" value="1"/>
</dbReference>
<dbReference type="PANTHER" id="PTHR31234:SF2">
    <property type="entry name" value="OS05G0199100 PROTEIN"/>
    <property type="match status" value="1"/>
</dbReference>
<evidence type="ECO:0000259" key="7">
    <source>
        <dbReference type="Pfam" id="PF03168"/>
    </source>
</evidence>
<organism evidence="8 9">
    <name type="scientific">Citrullus colocynthis</name>
    <name type="common">colocynth</name>
    <dbReference type="NCBI Taxonomy" id="252529"/>
    <lineage>
        <taxon>Eukaryota</taxon>
        <taxon>Viridiplantae</taxon>
        <taxon>Streptophyta</taxon>
        <taxon>Embryophyta</taxon>
        <taxon>Tracheophyta</taxon>
        <taxon>Spermatophyta</taxon>
        <taxon>Magnoliopsida</taxon>
        <taxon>eudicotyledons</taxon>
        <taxon>Gunneridae</taxon>
        <taxon>Pentapetalae</taxon>
        <taxon>rosids</taxon>
        <taxon>fabids</taxon>
        <taxon>Cucurbitales</taxon>
        <taxon>Cucurbitaceae</taxon>
        <taxon>Benincaseae</taxon>
        <taxon>Citrullus</taxon>
    </lineage>
</organism>
<sequence length="261" mass="28350">MADRVYPKAAGKAKANANSNDNINPTANATPFPSTKSQLYGASRPSYRPQPDNRRRSRCCSICIWLTVIIAAVVILLAVASTVVYLIYRPHRPSFSVNSLKIDSLKFTPSSQLNSKFDLILATTNPNKKVKLIYSPISVAVLSNGVDLGDGLFPEFVHEKRNTTAMKVTVESGGGEIDGEPVDSLKAAMKSKGGLPLEIKVETKVKVKMGWLKTPKVGLRVHCDGITAGVPTVKKKTAVGAAVENAECKVDFRVKIWKWIV</sequence>
<feature type="domain" description="Late embryogenesis abundant protein LEA-2 subgroup" evidence="7">
    <location>
        <begin position="123"/>
        <end position="223"/>
    </location>
</feature>
<keyword evidence="9" id="KW-1185">Reference proteome</keyword>
<dbReference type="EMBL" id="OZ021735">
    <property type="protein sequence ID" value="CAK9310627.1"/>
    <property type="molecule type" value="Genomic_DNA"/>
</dbReference>
<evidence type="ECO:0000256" key="1">
    <source>
        <dbReference type="ARBA" id="ARBA00004167"/>
    </source>
</evidence>
<keyword evidence="3 6" id="KW-1133">Transmembrane helix</keyword>
<dbReference type="Pfam" id="PF03168">
    <property type="entry name" value="LEA_2"/>
    <property type="match status" value="1"/>
</dbReference>
<evidence type="ECO:0000256" key="4">
    <source>
        <dbReference type="ARBA" id="ARBA00023136"/>
    </source>
</evidence>
<dbReference type="PANTHER" id="PTHR31234">
    <property type="entry name" value="LATE EMBRYOGENESIS ABUNDANT (LEA) HYDROXYPROLINE-RICH GLYCOPROTEIN FAMILY"/>
    <property type="match status" value="1"/>
</dbReference>
<dbReference type="InterPro" id="IPR044839">
    <property type="entry name" value="NDR1-like"/>
</dbReference>
<protein>
    <recommendedName>
        <fullName evidence="7">Late embryogenesis abundant protein LEA-2 subgroup domain-containing protein</fullName>
    </recommendedName>
</protein>
<name>A0ABP0XVR0_9ROSI</name>
<feature type="compositionally biased region" description="Low complexity" evidence="5">
    <location>
        <begin position="8"/>
        <end position="29"/>
    </location>
</feature>
<dbReference type="InterPro" id="IPR004864">
    <property type="entry name" value="LEA_2"/>
</dbReference>